<dbReference type="Proteomes" id="UP000623467">
    <property type="component" value="Unassembled WGS sequence"/>
</dbReference>
<reference evidence="2" key="1">
    <citation type="submission" date="2020-05" db="EMBL/GenBank/DDBJ databases">
        <title>Mycena genomes resolve the evolution of fungal bioluminescence.</title>
        <authorList>
            <person name="Tsai I.J."/>
        </authorList>
    </citation>
    <scope>NUCLEOTIDE SEQUENCE</scope>
    <source>
        <strain evidence="2">160909Yilan</strain>
    </source>
</reference>
<name>A0A8H7DI15_9AGAR</name>
<keyword evidence="3" id="KW-1185">Reference proteome</keyword>
<feature type="region of interest" description="Disordered" evidence="1">
    <location>
        <begin position="1"/>
        <end position="23"/>
    </location>
</feature>
<comment type="caution">
    <text evidence="2">The sequence shown here is derived from an EMBL/GenBank/DDBJ whole genome shotgun (WGS) entry which is preliminary data.</text>
</comment>
<organism evidence="2 3">
    <name type="scientific">Mycena sanguinolenta</name>
    <dbReference type="NCBI Taxonomy" id="230812"/>
    <lineage>
        <taxon>Eukaryota</taxon>
        <taxon>Fungi</taxon>
        <taxon>Dikarya</taxon>
        <taxon>Basidiomycota</taxon>
        <taxon>Agaricomycotina</taxon>
        <taxon>Agaricomycetes</taxon>
        <taxon>Agaricomycetidae</taxon>
        <taxon>Agaricales</taxon>
        <taxon>Marasmiineae</taxon>
        <taxon>Mycenaceae</taxon>
        <taxon>Mycena</taxon>
    </lineage>
</organism>
<evidence type="ECO:0000313" key="2">
    <source>
        <dbReference type="EMBL" id="KAF7373018.1"/>
    </source>
</evidence>
<dbReference type="AlphaFoldDB" id="A0A8H7DI15"/>
<feature type="region of interest" description="Disordered" evidence="1">
    <location>
        <begin position="164"/>
        <end position="185"/>
    </location>
</feature>
<gene>
    <name evidence="2" type="ORF">MSAN_00509200</name>
</gene>
<accession>A0A8H7DI15</accession>
<protein>
    <submittedName>
        <fullName evidence="2">TEA domain-containing protein</fullName>
    </submittedName>
</protein>
<feature type="compositionally biased region" description="Polar residues" evidence="1">
    <location>
        <begin position="11"/>
        <end position="23"/>
    </location>
</feature>
<feature type="compositionally biased region" description="Polar residues" evidence="1">
    <location>
        <begin position="164"/>
        <end position="178"/>
    </location>
</feature>
<evidence type="ECO:0000256" key="1">
    <source>
        <dbReference type="SAM" id="MobiDB-lite"/>
    </source>
</evidence>
<proteinExistence type="predicted"/>
<dbReference type="EMBL" id="JACAZH010000003">
    <property type="protein sequence ID" value="KAF7373018.1"/>
    <property type="molecule type" value="Genomic_DNA"/>
</dbReference>
<evidence type="ECO:0000313" key="3">
    <source>
        <dbReference type="Proteomes" id="UP000623467"/>
    </source>
</evidence>
<dbReference type="OrthoDB" id="10006572at2759"/>
<sequence>MRQPTHAGALASNNNFPPSLDQASPKISSIRHTAVHINILPDGATEAESNHMWMEAEVSARPPCRISSINPTVAFSSSSLIEAESRSAVYVAGRIVHTETTPLTLVASGHSPGFIYSTTLVSKYWEVISKSPDPTRFTVCQEVSKRVDSTLIFSGTYTFGYPTGNSSSSPSPVDTPNSDSDHLVSAAPIQQFCEERYPLYVPPEWRPALRSPRYSPAAAHRS</sequence>